<dbReference type="SUPFAM" id="SSF54285">
    <property type="entry name" value="MoaD/ThiS"/>
    <property type="match status" value="1"/>
</dbReference>
<dbReference type="CDD" id="cd00565">
    <property type="entry name" value="Ubl_ThiS"/>
    <property type="match status" value="1"/>
</dbReference>
<dbReference type="InterPro" id="IPR012675">
    <property type="entry name" value="Beta-grasp_dom_sf"/>
</dbReference>
<dbReference type="EMBL" id="JACKVH010000012">
    <property type="protein sequence ID" value="MCV7378514.1"/>
    <property type="molecule type" value="Genomic_DNA"/>
</dbReference>
<dbReference type="RefSeq" id="WP_083137980.1">
    <property type="nucleotide sequence ID" value="NZ_JACKVH010000012.1"/>
</dbReference>
<reference evidence="2 3" key="1">
    <citation type="submission" date="2017-02" db="EMBL/GenBank/DDBJ databases">
        <title>The new phylogeny of genus Mycobacterium.</title>
        <authorList>
            <person name="Tortoli E."/>
            <person name="Trovato A."/>
            <person name="Cirillo D.M."/>
        </authorList>
    </citation>
    <scope>NUCLEOTIDE SEQUENCE [LARGE SCALE GENOMIC DNA]</scope>
    <source>
        <strain evidence="2 3">DSM 45230</strain>
    </source>
</reference>
<dbReference type="Proteomes" id="UP001141650">
    <property type="component" value="Unassembled WGS sequence"/>
</dbReference>
<reference evidence="1" key="2">
    <citation type="submission" date="2020-07" db="EMBL/GenBank/DDBJ databases">
        <authorList>
            <person name="Pettersson B.M.F."/>
            <person name="Behra P.R.K."/>
            <person name="Ramesh M."/>
            <person name="Das S."/>
            <person name="Dasgupta S."/>
            <person name="Kirsebom L.A."/>
        </authorList>
    </citation>
    <scope>NUCLEOTIDE SEQUENCE</scope>
    <source>
        <strain evidence="1">CCUG 55640</strain>
    </source>
</reference>
<dbReference type="InterPro" id="IPR010035">
    <property type="entry name" value="Thi_S"/>
</dbReference>
<dbReference type="InterPro" id="IPR003749">
    <property type="entry name" value="ThiS/MoaD-like"/>
</dbReference>
<dbReference type="EMBL" id="MVHD01000014">
    <property type="protein sequence ID" value="OQZ90884.1"/>
    <property type="molecule type" value="Genomic_DNA"/>
</dbReference>
<dbReference type="Proteomes" id="UP000192319">
    <property type="component" value="Unassembled WGS sequence"/>
</dbReference>
<name>A0AA41XNL0_9MYCO</name>
<evidence type="ECO:0000313" key="2">
    <source>
        <dbReference type="EMBL" id="OQZ90884.1"/>
    </source>
</evidence>
<dbReference type="AlphaFoldDB" id="A0AA41XNL0"/>
<evidence type="ECO:0000313" key="1">
    <source>
        <dbReference type="EMBL" id="MCV7378514.1"/>
    </source>
</evidence>
<keyword evidence="3" id="KW-1185">Reference proteome</keyword>
<dbReference type="Pfam" id="PF02597">
    <property type="entry name" value="ThiS"/>
    <property type="match status" value="1"/>
</dbReference>
<accession>A0AA41XNL0</accession>
<comment type="caution">
    <text evidence="1">The sequence shown here is derived from an EMBL/GenBank/DDBJ whole genome shotgun (WGS) entry which is preliminary data.</text>
</comment>
<dbReference type="Gene3D" id="3.10.20.30">
    <property type="match status" value="1"/>
</dbReference>
<reference evidence="1" key="3">
    <citation type="journal article" date="2022" name="BMC Genomics">
        <title>Comparative genome analysis of mycobacteria focusing on tRNA and non-coding RNA.</title>
        <authorList>
            <person name="Behra P.R.K."/>
            <person name="Pettersson B.M.F."/>
            <person name="Ramesh M."/>
            <person name="Das S."/>
            <person name="Dasgupta S."/>
            <person name="Kirsebom L.A."/>
        </authorList>
    </citation>
    <scope>NUCLEOTIDE SEQUENCE</scope>
    <source>
        <strain evidence="1">CCUG 55640</strain>
    </source>
</reference>
<protein>
    <submittedName>
        <fullName evidence="1">Sulfur carrier protein ThiS</fullName>
    </submittedName>
    <submittedName>
        <fullName evidence="2">Thiamine biosynthesis protein ThiS</fullName>
    </submittedName>
</protein>
<sequence length="77" mass="8060">MIVTVNERQVEVDERTTVAALLKSLGFPDRGIAVALDQAVLPRSSWATRLSELSGPSGPSGLSGPIRLEVMTAVQGG</sequence>
<dbReference type="PANTHER" id="PTHR34472:SF1">
    <property type="entry name" value="SULFUR CARRIER PROTEIN THIS"/>
    <property type="match status" value="1"/>
</dbReference>
<dbReference type="InterPro" id="IPR016155">
    <property type="entry name" value="Mopterin_synth/thiamin_S_b"/>
</dbReference>
<gene>
    <name evidence="1" type="primary">thiS</name>
    <name evidence="2" type="ORF">BST11_10845</name>
    <name evidence="1" type="ORF">H7K38_07580</name>
</gene>
<proteinExistence type="predicted"/>
<organism evidence="1 4">
    <name type="scientific">Mycobacterium alsense</name>
    <dbReference type="NCBI Taxonomy" id="324058"/>
    <lineage>
        <taxon>Bacteria</taxon>
        <taxon>Bacillati</taxon>
        <taxon>Actinomycetota</taxon>
        <taxon>Actinomycetes</taxon>
        <taxon>Mycobacteriales</taxon>
        <taxon>Mycobacteriaceae</taxon>
        <taxon>Mycobacterium</taxon>
    </lineage>
</organism>
<evidence type="ECO:0000313" key="4">
    <source>
        <dbReference type="Proteomes" id="UP001141650"/>
    </source>
</evidence>
<evidence type="ECO:0000313" key="3">
    <source>
        <dbReference type="Proteomes" id="UP000192319"/>
    </source>
</evidence>
<dbReference type="NCBIfam" id="TIGR01683">
    <property type="entry name" value="thiS"/>
    <property type="match status" value="1"/>
</dbReference>
<dbReference type="PANTHER" id="PTHR34472">
    <property type="entry name" value="SULFUR CARRIER PROTEIN THIS"/>
    <property type="match status" value="1"/>
</dbReference>